<accession>A0A914QN31</accession>
<keyword evidence="5 10" id="KW-0833">Ubl conjugation pathway</keyword>
<reference evidence="14" key="1">
    <citation type="submission" date="2022-11" db="UniProtKB">
        <authorList>
            <consortium name="WormBaseParasite"/>
        </authorList>
    </citation>
    <scope>IDENTIFICATION</scope>
</reference>
<keyword evidence="4 10" id="KW-0645">Protease</keyword>
<protein>
    <recommendedName>
        <fullName evidence="9 11">Ubiquitin carboxyl-terminal hydrolase</fullName>
        <ecNumber evidence="3 11">3.4.19.12</ecNumber>
    </recommendedName>
</protein>
<evidence type="ECO:0000256" key="6">
    <source>
        <dbReference type="ARBA" id="ARBA00022801"/>
    </source>
</evidence>
<evidence type="ECO:0000256" key="8">
    <source>
        <dbReference type="ARBA" id="ARBA00055560"/>
    </source>
</evidence>
<feature type="active site" description="Proton donor" evidence="10">
    <location>
        <position position="170"/>
    </location>
</feature>
<dbReference type="FunFam" id="3.40.532.10:FF:000006">
    <property type="entry name" value="Ubiquitin carboxyl-terminal hydrolase"/>
    <property type="match status" value="1"/>
</dbReference>
<dbReference type="SUPFAM" id="SSF54001">
    <property type="entry name" value="Cysteine proteinases"/>
    <property type="match status" value="1"/>
</dbReference>
<dbReference type="Gene3D" id="3.40.532.10">
    <property type="entry name" value="Peptidase C12, ubiquitin carboxyl-terminal hydrolase"/>
    <property type="match status" value="1"/>
</dbReference>
<dbReference type="GO" id="GO:0005737">
    <property type="term" value="C:cytoplasm"/>
    <property type="evidence" value="ECO:0007669"/>
    <property type="project" value="TreeGrafter"/>
</dbReference>
<dbReference type="PROSITE" id="PS00140">
    <property type="entry name" value="UCH_1"/>
    <property type="match status" value="1"/>
</dbReference>
<evidence type="ECO:0000256" key="7">
    <source>
        <dbReference type="ARBA" id="ARBA00022807"/>
    </source>
</evidence>
<dbReference type="GO" id="GO:0006511">
    <property type="term" value="P:ubiquitin-dependent protein catabolic process"/>
    <property type="evidence" value="ECO:0007669"/>
    <property type="project" value="UniProtKB-UniRule"/>
</dbReference>
<dbReference type="PRINTS" id="PR00707">
    <property type="entry name" value="UBCTHYDRLASE"/>
</dbReference>
<evidence type="ECO:0000256" key="1">
    <source>
        <dbReference type="ARBA" id="ARBA00000707"/>
    </source>
</evidence>
<keyword evidence="7 10" id="KW-0788">Thiol protease</keyword>
<proteinExistence type="inferred from homology"/>
<feature type="domain" description="UCH catalytic" evidence="12">
    <location>
        <begin position="9"/>
        <end position="231"/>
    </location>
</feature>
<keyword evidence="6 10" id="KW-0378">Hydrolase</keyword>
<dbReference type="Proteomes" id="UP000887578">
    <property type="component" value="Unplaced"/>
</dbReference>
<dbReference type="PANTHER" id="PTHR10589:SF17">
    <property type="entry name" value="UBIQUITIN CARBOXYL-TERMINAL HYDROLASE"/>
    <property type="match status" value="1"/>
</dbReference>
<sequence length="234" mass="26428">MAESKEKTYWTALESNPDTMNKLIKDIGVKGLRCEDIFGFDDDALAFVPQPCYAVILCFPDYKKAYVYMRGSYEELKSKDYKNPDKVFFMNQKIGNACGTFSLLHSIANVRDKVNIGNGPFAQWIEKALPLGVMERSECLEKDEQMKKAHEESARSGETDLPIGNHVEHHFITYVNIDSTLYEIDSSQEFARPIGPTTPQTMLHDAAKVIKDFMTKFESESISFNAIAVVGAEQ</sequence>
<evidence type="ECO:0000313" key="13">
    <source>
        <dbReference type="Proteomes" id="UP000887578"/>
    </source>
</evidence>
<dbReference type="Pfam" id="PF01088">
    <property type="entry name" value="Peptidase_C12"/>
    <property type="match status" value="1"/>
</dbReference>
<comment type="function">
    <text evidence="8">Ubiquitin-protein hydrolase is involved both in the processing of ubiquitin precursors and of ubiquitinated proteins. This enzyme is a thiol protease that recognizes and hydrolyzes a peptide bond at the C-terminal glycine of ubiquitin.</text>
</comment>
<dbReference type="InterPro" id="IPR038765">
    <property type="entry name" value="Papain-like_cys_pep_sf"/>
</dbReference>
<dbReference type="GO" id="GO:0004843">
    <property type="term" value="F:cysteine-type deubiquitinase activity"/>
    <property type="evidence" value="ECO:0007669"/>
    <property type="project" value="UniProtKB-UniRule"/>
</dbReference>
<evidence type="ECO:0000256" key="10">
    <source>
        <dbReference type="PROSITE-ProRule" id="PRU01393"/>
    </source>
</evidence>
<comment type="similarity">
    <text evidence="2 10 11">Belongs to the peptidase C12 family.</text>
</comment>
<evidence type="ECO:0000259" key="12">
    <source>
        <dbReference type="PROSITE" id="PS52048"/>
    </source>
</evidence>
<keyword evidence="13" id="KW-1185">Reference proteome</keyword>
<dbReference type="PROSITE" id="PS52048">
    <property type="entry name" value="UCH_DOMAIN"/>
    <property type="match status" value="1"/>
</dbReference>
<dbReference type="AlphaFoldDB" id="A0A914QN31"/>
<feature type="active site" description="Nucleophile" evidence="10">
    <location>
        <position position="98"/>
    </location>
</feature>
<dbReference type="EC" id="3.4.19.12" evidence="3 11"/>
<feature type="site" description="Important for enzyme activity" evidence="10">
    <location>
        <position position="185"/>
    </location>
</feature>
<evidence type="ECO:0000256" key="4">
    <source>
        <dbReference type="ARBA" id="ARBA00022670"/>
    </source>
</evidence>
<dbReference type="InterPro" id="IPR057254">
    <property type="entry name" value="UCH_AS"/>
</dbReference>
<dbReference type="InterPro" id="IPR001578">
    <property type="entry name" value="Peptidase_C12_UCH"/>
</dbReference>
<evidence type="ECO:0000313" key="14">
    <source>
        <dbReference type="WBParaSite" id="PDA_v2.g5191.t1"/>
    </source>
</evidence>
<feature type="site" description="Transition state stabilizer" evidence="10">
    <location>
        <position position="92"/>
    </location>
</feature>
<comment type="catalytic activity">
    <reaction evidence="1 10 11">
        <text>Thiol-dependent hydrolysis of ester, thioester, amide, peptide and isopeptide bonds formed by the C-terminal Gly of ubiquitin (a 76-residue protein attached to proteins as an intracellular targeting signal).</text>
        <dbReference type="EC" id="3.4.19.12"/>
    </reaction>
</comment>
<dbReference type="GO" id="GO:0016579">
    <property type="term" value="P:protein deubiquitination"/>
    <property type="evidence" value="ECO:0007669"/>
    <property type="project" value="TreeGrafter"/>
</dbReference>
<name>A0A914QN31_9BILA</name>
<evidence type="ECO:0000256" key="5">
    <source>
        <dbReference type="ARBA" id="ARBA00022786"/>
    </source>
</evidence>
<dbReference type="InterPro" id="IPR036959">
    <property type="entry name" value="Peptidase_C12_UCH_sf"/>
</dbReference>
<organism evidence="13 14">
    <name type="scientific">Panagrolaimus davidi</name>
    <dbReference type="NCBI Taxonomy" id="227884"/>
    <lineage>
        <taxon>Eukaryota</taxon>
        <taxon>Metazoa</taxon>
        <taxon>Ecdysozoa</taxon>
        <taxon>Nematoda</taxon>
        <taxon>Chromadorea</taxon>
        <taxon>Rhabditida</taxon>
        <taxon>Tylenchina</taxon>
        <taxon>Panagrolaimomorpha</taxon>
        <taxon>Panagrolaimoidea</taxon>
        <taxon>Panagrolaimidae</taxon>
        <taxon>Panagrolaimus</taxon>
    </lineage>
</organism>
<evidence type="ECO:0000256" key="9">
    <source>
        <dbReference type="ARBA" id="ARBA00073226"/>
    </source>
</evidence>
<dbReference type="PANTHER" id="PTHR10589">
    <property type="entry name" value="UBIQUITIN CARBOXYL-TERMINAL HYDROLASE"/>
    <property type="match status" value="1"/>
</dbReference>
<evidence type="ECO:0000256" key="3">
    <source>
        <dbReference type="ARBA" id="ARBA00012759"/>
    </source>
</evidence>
<evidence type="ECO:0000256" key="2">
    <source>
        <dbReference type="ARBA" id="ARBA00009326"/>
    </source>
</evidence>
<evidence type="ECO:0000256" key="11">
    <source>
        <dbReference type="RuleBase" id="RU361215"/>
    </source>
</evidence>
<dbReference type="WBParaSite" id="PDA_v2.g5191.t1">
    <property type="protein sequence ID" value="PDA_v2.g5191.t1"/>
    <property type="gene ID" value="PDA_v2.g5191"/>
</dbReference>
<dbReference type="CDD" id="cd09616">
    <property type="entry name" value="Peptidase_C12_UCH_L1_L3"/>
    <property type="match status" value="1"/>
</dbReference>